<dbReference type="AlphaFoldDB" id="X1Q831"/>
<dbReference type="EMBL" id="BARV01024989">
    <property type="protein sequence ID" value="GAI39419.1"/>
    <property type="molecule type" value="Genomic_DNA"/>
</dbReference>
<proteinExistence type="predicted"/>
<reference evidence="1" key="1">
    <citation type="journal article" date="2014" name="Front. Microbiol.">
        <title>High frequency of phylogenetically diverse reductive dehalogenase-homologous genes in deep subseafloor sedimentary metagenomes.</title>
        <authorList>
            <person name="Kawai M."/>
            <person name="Futagami T."/>
            <person name="Toyoda A."/>
            <person name="Takaki Y."/>
            <person name="Nishi S."/>
            <person name="Hori S."/>
            <person name="Arai W."/>
            <person name="Tsubouchi T."/>
            <person name="Morono Y."/>
            <person name="Uchiyama I."/>
            <person name="Ito T."/>
            <person name="Fujiyama A."/>
            <person name="Inagaki F."/>
            <person name="Takami H."/>
        </authorList>
    </citation>
    <scope>NUCLEOTIDE SEQUENCE</scope>
    <source>
        <strain evidence="1">Expedition CK06-06</strain>
    </source>
</reference>
<feature type="non-terminal residue" evidence="1">
    <location>
        <position position="1"/>
    </location>
</feature>
<accession>X1Q831</accession>
<sequence>RDKIENYKVHWGDIYRFSTASDGKTPMEKHFKGTRKGFNLDFLLWPRMLD</sequence>
<protein>
    <submittedName>
        <fullName evidence="1">Uncharacterized protein</fullName>
    </submittedName>
</protein>
<organism evidence="1">
    <name type="scientific">marine sediment metagenome</name>
    <dbReference type="NCBI Taxonomy" id="412755"/>
    <lineage>
        <taxon>unclassified sequences</taxon>
        <taxon>metagenomes</taxon>
        <taxon>ecological metagenomes</taxon>
    </lineage>
</organism>
<evidence type="ECO:0000313" key="1">
    <source>
        <dbReference type="EMBL" id="GAI39419.1"/>
    </source>
</evidence>
<gene>
    <name evidence="1" type="ORF">S06H3_40681</name>
</gene>
<comment type="caution">
    <text evidence="1">The sequence shown here is derived from an EMBL/GenBank/DDBJ whole genome shotgun (WGS) entry which is preliminary data.</text>
</comment>
<name>X1Q831_9ZZZZ</name>